<keyword evidence="4" id="KW-1185">Reference proteome</keyword>
<accession>A0A1L3GFR7</accession>
<dbReference type="Proteomes" id="UP000182264">
    <property type="component" value="Chromosome"/>
</dbReference>
<dbReference type="OrthoDB" id="9787830at2"/>
<dbReference type="SUPFAM" id="SSF53807">
    <property type="entry name" value="Helical backbone' metal receptor"/>
    <property type="match status" value="1"/>
</dbReference>
<dbReference type="EMBL" id="CP015518">
    <property type="protein sequence ID" value="APG24822.1"/>
    <property type="molecule type" value="Genomic_DNA"/>
</dbReference>
<dbReference type="Gene3D" id="1.20.58.2180">
    <property type="match status" value="1"/>
</dbReference>
<reference evidence="3 4" key="1">
    <citation type="journal article" date="2017" name="Genome Announc.">
        <title>Complete Genome Sequences of Two Acetylene-Fermenting Pelobacter acetylenicus Strains.</title>
        <authorList>
            <person name="Sutton J.M."/>
            <person name="Baesman S.M."/>
            <person name="Fierst J.L."/>
            <person name="Poret-Peterson A.T."/>
            <person name="Oremland R.S."/>
            <person name="Dunlap D.S."/>
            <person name="Akob D.M."/>
        </authorList>
    </citation>
    <scope>NUCLEOTIDE SEQUENCE [LARGE SCALE GENOMIC DNA]</scope>
    <source>
        <strain evidence="3 4">DSM 3247</strain>
    </source>
</reference>
<feature type="domain" description="Fe/B12 periplasmic-binding" evidence="2">
    <location>
        <begin position="58"/>
        <end position="321"/>
    </location>
</feature>
<feature type="chain" id="PRO_5013221993" description="Fe/B12 periplasmic-binding domain-containing protein" evidence="1">
    <location>
        <begin position="27"/>
        <end position="352"/>
    </location>
</feature>
<sequence length="352" mass="38191">MKNSLWMIFPLVLILIGVCAPTPGEAAGKNPGGGSSSARTVIDSAGRAVKIPSAIRRVIVTCYGGAAHEVSVLGGADKIVAQPSDRTFRQFHRMYPALDGACDAGSFDNINLEKILSLKPDMVIAGVVSPQGNEKIESLGIPVFMVAVGRADIPTLLREFRAMGTLLGAEEKAAELVSYWRRTLNLIEERVATVPVAKRKSVFYTSHGVASPLVTGGRHSWGHHFISAGGGINVAASLGFSQELTVEQLLLWNPDVIVVSNTRTGQSPVSAILANQKLKKVKAVKKGAVYPCPVGAFWWDRPSPEAILGILWLSMKLYPEVMEDIDLSREVRCFYRKFHGYELTDAELQSFF</sequence>
<dbReference type="PROSITE" id="PS50983">
    <property type="entry name" value="FE_B12_PBP"/>
    <property type="match status" value="1"/>
</dbReference>
<dbReference type="RefSeq" id="WP_072286668.1">
    <property type="nucleotide sequence ID" value="NZ_CP015455.1"/>
</dbReference>
<feature type="signal peptide" evidence="1">
    <location>
        <begin position="1"/>
        <end position="26"/>
    </location>
</feature>
<proteinExistence type="predicted"/>
<keyword evidence="1" id="KW-0732">Signal</keyword>
<dbReference type="Pfam" id="PF01497">
    <property type="entry name" value="Peripla_BP_2"/>
    <property type="match status" value="1"/>
</dbReference>
<dbReference type="InterPro" id="IPR050902">
    <property type="entry name" value="ABC_Transporter_SBP"/>
</dbReference>
<dbReference type="Gene3D" id="3.40.50.1980">
    <property type="entry name" value="Nitrogenase molybdenum iron protein domain"/>
    <property type="match status" value="2"/>
</dbReference>
<evidence type="ECO:0000259" key="2">
    <source>
        <dbReference type="PROSITE" id="PS50983"/>
    </source>
</evidence>
<evidence type="ECO:0000313" key="4">
    <source>
        <dbReference type="Proteomes" id="UP000182264"/>
    </source>
</evidence>
<protein>
    <recommendedName>
        <fullName evidence="2">Fe/B12 periplasmic-binding domain-containing protein</fullName>
    </recommendedName>
</protein>
<evidence type="ECO:0000256" key="1">
    <source>
        <dbReference type="SAM" id="SignalP"/>
    </source>
</evidence>
<dbReference type="KEGG" id="pace:A6070_01075"/>
<gene>
    <name evidence="3" type="ORF">A7E75_07130</name>
</gene>
<name>A0A1L3GFR7_SYNAC</name>
<evidence type="ECO:0000313" key="3">
    <source>
        <dbReference type="EMBL" id="APG24822.1"/>
    </source>
</evidence>
<organism evidence="3 4">
    <name type="scientific">Syntrophotalea acetylenica</name>
    <name type="common">Pelobacter acetylenicus</name>
    <dbReference type="NCBI Taxonomy" id="29542"/>
    <lineage>
        <taxon>Bacteria</taxon>
        <taxon>Pseudomonadati</taxon>
        <taxon>Thermodesulfobacteriota</taxon>
        <taxon>Desulfuromonadia</taxon>
        <taxon>Desulfuromonadales</taxon>
        <taxon>Syntrophotaleaceae</taxon>
        <taxon>Syntrophotalea</taxon>
    </lineage>
</organism>
<dbReference type="AlphaFoldDB" id="A0A1L3GFR7"/>
<dbReference type="PANTHER" id="PTHR30535">
    <property type="entry name" value="VITAMIN B12-BINDING PROTEIN"/>
    <property type="match status" value="1"/>
</dbReference>
<dbReference type="PANTHER" id="PTHR30535:SF34">
    <property type="entry name" value="MOLYBDATE-BINDING PROTEIN MOLA"/>
    <property type="match status" value="1"/>
</dbReference>
<dbReference type="STRING" id="29542.A6070_01075"/>
<dbReference type="InterPro" id="IPR002491">
    <property type="entry name" value="ABC_transptr_periplasmic_BD"/>
</dbReference>